<evidence type="ECO:0000313" key="10">
    <source>
        <dbReference type="Proteomes" id="UP000586918"/>
    </source>
</evidence>
<sequence>MQASAGPGGAYCRLTVLAPRSRVDLALPVDVPLGELVPMVLELIDEPARSAAGHRPVPWRLSGPAGGPLPAEATLAGLGVLDGELLRIGPAAPPPPAPVFDDPVDALAAAVGARARAPGGIVDRRLGSGAVLVLAGAAAGLIAGVRGTAAAGPLVVASAVVLGAASATAALLYTARRAGRVAPDGPGPGPQPDGDLAAALTAALAALPPAAAAGWAALPGAPGAAHLLLAAAAAGTAAAVGQAALRVVAPALVGAVVLAVATGLAALLRLWFDVPLGALAAGLGAAALAVGPMLPRCALRLAGLPRPEVPTDAAELVAADTAGDLLPPGELAERADLARGLLAGTTGGCAVVAGAAAVLAAAQPGWAGAAFAVVTVAVLLLRARGFVDPVPARALLVSGLVAGIGTLVPAAGAAGPVGRVAGALALLLTAALLVHRGDRVGSPVARRAVDVLEVVLVALAIPLALGAMGLYELVRGL</sequence>
<protein>
    <submittedName>
        <fullName evidence="9">Type VII secretion integral membrane protein EccD</fullName>
    </submittedName>
</protein>
<dbReference type="EMBL" id="JAAXKZ010000036">
    <property type="protein sequence ID" value="NMH92297.1"/>
    <property type="molecule type" value="Genomic_DNA"/>
</dbReference>
<feature type="transmembrane region" description="Helical" evidence="7">
    <location>
        <begin position="278"/>
        <end position="299"/>
    </location>
</feature>
<gene>
    <name evidence="9" type="primary">eccD</name>
    <name evidence="9" type="ORF">HF519_12085</name>
</gene>
<name>A0A848DHZ5_9PSEU</name>
<dbReference type="AlphaFoldDB" id="A0A848DHZ5"/>
<evidence type="ECO:0000256" key="3">
    <source>
        <dbReference type="ARBA" id="ARBA00022475"/>
    </source>
</evidence>
<feature type="transmembrane region" description="Helical" evidence="7">
    <location>
        <begin position="366"/>
        <end position="383"/>
    </location>
</feature>
<keyword evidence="10" id="KW-1185">Reference proteome</keyword>
<evidence type="ECO:0000313" key="9">
    <source>
        <dbReference type="EMBL" id="NMH92297.1"/>
    </source>
</evidence>
<evidence type="ECO:0000256" key="1">
    <source>
        <dbReference type="ARBA" id="ARBA00004651"/>
    </source>
</evidence>
<dbReference type="InterPro" id="IPR044049">
    <property type="entry name" value="EccD_transm"/>
</dbReference>
<keyword evidence="4 7" id="KW-0812">Transmembrane</keyword>
<feature type="transmembrane region" description="Helical" evidence="7">
    <location>
        <begin position="252"/>
        <end position="272"/>
    </location>
</feature>
<evidence type="ECO:0000256" key="6">
    <source>
        <dbReference type="ARBA" id="ARBA00023136"/>
    </source>
</evidence>
<dbReference type="GO" id="GO:0005886">
    <property type="term" value="C:plasma membrane"/>
    <property type="evidence" value="ECO:0007669"/>
    <property type="project" value="UniProtKB-SubCell"/>
</dbReference>
<dbReference type="PIRSF" id="PIRSF017804">
    <property type="entry name" value="Secretion_EccD1"/>
    <property type="match status" value="1"/>
</dbReference>
<organism evidence="9 10">
    <name type="scientific">Pseudonocardia bannensis</name>
    <dbReference type="NCBI Taxonomy" id="630973"/>
    <lineage>
        <taxon>Bacteria</taxon>
        <taxon>Bacillati</taxon>
        <taxon>Actinomycetota</taxon>
        <taxon>Actinomycetes</taxon>
        <taxon>Pseudonocardiales</taxon>
        <taxon>Pseudonocardiaceae</taxon>
        <taxon>Pseudonocardia</taxon>
    </lineage>
</organism>
<evidence type="ECO:0000256" key="4">
    <source>
        <dbReference type="ARBA" id="ARBA00022692"/>
    </source>
</evidence>
<feature type="domain" description="EccD-like transmembrane" evidence="8">
    <location>
        <begin position="194"/>
        <end position="477"/>
    </location>
</feature>
<feature type="transmembrane region" description="Helical" evidence="7">
    <location>
        <begin position="449"/>
        <end position="471"/>
    </location>
</feature>
<dbReference type="Proteomes" id="UP000586918">
    <property type="component" value="Unassembled WGS sequence"/>
</dbReference>
<comment type="subcellular location">
    <subcellularLocation>
        <location evidence="1">Cell membrane</location>
        <topology evidence="1">Multi-pass membrane protein</topology>
    </subcellularLocation>
</comment>
<keyword evidence="5 7" id="KW-1133">Transmembrane helix</keyword>
<dbReference type="InterPro" id="IPR024962">
    <property type="entry name" value="YukD-like"/>
</dbReference>
<evidence type="ECO:0000256" key="5">
    <source>
        <dbReference type="ARBA" id="ARBA00022989"/>
    </source>
</evidence>
<comment type="caution">
    <text evidence="9">The sequence shown here is derived from an EMBL/GenBank/DDBJ whole genome shotgun (WGS) entry which is preliminary data.</text>
</comment>
<dbReference type="RefSeq" id="WP_169413015.1">
    <property type="nucleotide sequence ID" value="NZ_JAAXKZ010000036.1"/>
</dbReference>
<feature type="transmembrane region" description="Helical" evidence="7">
    <location>
        <begin position="224"/>
        <end position="245"/>
    </location>
</feature>
<feature type="transmembrane region" description="Helical" evidence="7">
    <location>
        <begin position="341"/>
        <end position="360"/>
    </location>
</feature>
<keyword evidence="6 7" id="KW-0472">Membrane</keyword>
<dbReference type="Pfam" id="PF08817">
    <property type="entry name" value="YukD"/>
    <property type="match status" value="1"/>
</dbReference>
<proteinExistence type="inferred from homology"/>
<reference evidence="9 10" key="1">
    <citation type="submission" date="2020-04" db="EMBL/GenBank/DDBJ databases">
        <authorList>
            <person name="Klaysubun C."/>
            <person name="Duangmal K."/>
            <person name="Lipun K."/>
        </authorList>
    </citation>
    <scope>NUCLEOTIDE SEQUENCE [LARGE SCALE GENOMIC DNA]</scope>
    <source>
        <strain evidence="9 10">DSM 45300</strain>
    </source>
</reference>
<feature type="transmembrane region" description="Helical" evidence="7">
    <location>
        <begin position="151"/>
        <end position="175"/>
    </location>
</feature>
<keyword evidence="3" id="KW-1003">Cell membrane</keyword>
<feature type="transmembrane region" description="Helical" evidence="7">
    <location>
        <begin position="395"/>
        <end position="414"/>
    </location>
</feature>
<dbReference type="NCBIfam" id="TIGR03920">
    <property type="entry name" value="T7SS_EccD"/>
    <property type="match status" value="1"/>
</dbReference>
<dbReference type="Gene3D" id="3.10.20.90">
    <property type="entry name" value="Phosphatidylinositol 3-kinase Catalytic Subunit, Chain A, domain 1"/>
    <property type="match status" value="1"/>
</dbReference>
<comment type="similarity">
    <text evidence="2">Belongs to the EccD/Snm4 family.</text>
</comment>
<feature type="transmembrane region" description="Helical" evidence="7">
    <location>
        <begin position="420"/>
        <end position="437"/>
    </location>
</feature>
<dbReference type="InterPro" id="IPR006707">
    <property type="entry name" value="T7SS_EccD"/>
</dbReference>
<evidence type="ECO:0000256" key="7">
    <source>
        <dbReference type="SAM" id="Phobius"/>
    </source>
</evidence>
<feature type="transmembrane region" description="Helical" evidence="7">
    <location>
        <begin position="196"/>
        <end position="218"/>
    </location>
</feature>
<accession>A0A848DHZ5</accession>
<evidence type="ECO:0000256" key="2">
    <source>
        <dbReference type="ARBA" id="ARBA00006162"/>
    </source>
</evidence>
<evidence type="ECO:0000259" key="8">
    <source>
        <dbReference type="Pfam" id="PF19053"/>
    </source>
</evidence>
<feature type="transmembrane region" description="Helical" evidence="7">
    <location>
        <begin position="126"/>
        <end position="145"/>
    </location>
</feature>
<dbReference type="Pfam" id="PF19053">
    <property type="entry name" value="EccD"/>
    <property type="match status" value="1"/>
</dbReference>